<feature type="compositionally biased region" description="Low complexity" evidence="4">
    <location>
        <begin position="111"/>
        <end position="127"/>
    </location>
</feature>
<evidence type="ECO:0000313" key="5">
    <source>
        <dbReference type="EMBL" id="KAL1129679.1"/>
    </source>
</evidence>
<organism evidence="5 6">
    <name type="scientific">Ranatra chinensis</name>
    <dbReference type="NCBI Taxonomy" id="642074"/>
    <lineage>
        <taxon>Eukaryota</taxon>
        <taxon>Metazoa</taxon>
        <taxon>Ecdysozoa</taxon>
        <taxon>Arthropoda</taxon>
        <taxon>Hexapoda</taxon>
        <taxon>Insecta</taxon>
        <taxon>Pterygota</taxon>
        <taxon>Neoptera</taxon>
        <taxon>Paraneoptera</taxon>
        <taxon>Hemiptera</taxon>
        <taxon>Heteroptera</taxon>
        <taxon>Panheteroptera</taxon>
        <taxon>Nepomorpha</taxon>
        <taxon>Nepidae</taxon>
        <taxon>Ranatrinae</taxon>
        <taxon>Ranatra</taxon>
    </lineage>
</organism>
<dbReference type="GO" id="GO:0005737">
    <property type="term" value="C:cytoplasm"/>
    <property type="evidence" value="ECO:0007669"/>
    <property type="project" value="UniProtKB-SubCell"/>
</dbReference>
<comment type="caution">
    <text evidence="5">The sequence shown here is derived from an EMBL/GenBank/DDBJ whole genome shotgun (WGS) entry which is preliminary data.</text>
</comment>
<keyword evidence="6" id="KW-1185">Reference proteome</keyword>
<dbReference type="AlphaFoldDB" id="A0ABD0YGC7"/>
<keyword evidence="3" id="KW-0597">Phosphoprotein</keyword>
<proteinExistence type="predicted"/>
<evidence type="ECO:0000313" key="6">
    <source>
        <dbReference type="Proteomes" id="UP001558652"/>
    </source>
</evidence>
<sequence length="222" mass="23791">MSDARFARADNNTSPVQVTNMNQQSGNQAHQQPMINPTAMPHAYAYFYGGSVIPGSFQYGAPMYPVAAAGTGSGHGSTNSGVYNKGPTYTGGYSGTYEAGQGTGPDYKSGSQSKTQTPQTNNPPTSNDITMYSKSHAALSKSYDKQGFHCPTPPPFTLGSQNSGMGPAGGYTQQLFIPAMTPHHNTTLMHQPLHQVRKLGRAANIGLSENYKLWFYISQQLL</sequence>
<evidence type="ECO:0000256" key="4">
    <source>
        <dbReference type="SAM" id="MobiDB-lite"/>
    </source>
</evidence>
<dbReference type="InterPro" id="IPR051833">
    <property type="entry name" value="TC-DDR_regulator"/>
</dbReference>
<accession>A0ABD0YGC7</accession>
<feature type="compositionally biased region" description="Polar residues" evidence="4">
    <location>
        <begin position="10"/>
        <end position="33"/>
    </location>
</feature>
<feature type="region of interest" description="Disordered" evidence="4">
    <location>
        <begin position="94"/>
        <end position="129"/>
    </location>
</feature>
<feature type="region of interest" description="Disordered" evidence="4">
    <location>
        <begin position="1"/>
        <end position="33"/>
    </location>
</feature>
<dbReference type="PANTHER" id="PTHR16308:SF13">
    <property type="entry name" value="PROTEIN LINGERER"/>
    <property type="match status" value="1"/>
</dbReference>
<reference evidence="5 6" key="1">
    <citation type="submission" date="2024-07" db="EMBL/GenBank/DDBJ databases">
        <title>Chromosome-level genome assembly of the water stick insect Ranatra chinensis (Heteroptera: Nepidae).</title>
        <authorList>
            <person name="Liu X."/>
        </authorList>
    </citation>
    <scope>NUCLEOTIDE SEQUENCE [LARGE SCALE GENOMIC DNA]</scope>
    <source>
        <strain evidence="5">Cailab_2021Rc</strain>
        <tissue evidence="5">Muscle</tissue>
    </source>
</reference>
<dbReference type="EMBL" id="JBFDAA010000008">
    <property type="protein sequence ID" value="KAL1129679.1"/>
    <property type="molecule type" value="Genomic_DNA"/>
</dbReference>
<comment type="subcellular location">
    <subcellularLocation>
        <location evidence="1">Cytoplasm</location>
    </subcellularLocation>
</comment>
<keyword evidence="2" id="KW-0963">Cytoplasm</keyword>
<name>A0ABD0YGC7_9HEMI</name>
<dbReference type="PANTHER" id="PTHR16308">
    <property type="entry name" value="UBIQUITIN ASSOCIATED PROTEIN 2-LIKE/LINGERER"/>
    <property type="match status" value="1"/>
</dbReference>
<evidence type="ECO:0000256" key="2">
    <source>
        <dbReference type="ARBA" id="ARBA00022490"/>
    </source>
</evidence>
<evidence type="ECO:0000256" key="1">
    <source>
        <dbReference type="ARBA" id="ARBA00004496"/>
    </source>
</evidence>
<evidence type="ECO:0000256" key="3">
    <source>
        <dbReference type="ARBA" id="ARBA00022553"/>
    </source>
</evidence>
<protein>
    <submittedName>
        <fullName evidence="5">Uncharacterized protein</fullName>
    </submittedName>
</protein>
<gene>
    <name evidence="5" type="ORF">AAG570_012624</name>
</gene>
<dbReference type="Proteomes" id="UP001558652">
    <property type="component" value="Unassembled WGS sequence"/>
</dbReference>